<dbReference type="InterPro" id="IPR025110">
    <property type="entry name" value="AMP-bd_C"/>
</dbReference>
<evidence type="ECO:0000256" key="2">
    <source>
        <dbReference type="ARBA" id="ARBA00022598"/>
    </source>
</evidence>
<evidence type="ECO:0000313" key="4">
    <source>
        <dbReference type="EMBL" id="KAK9721440.1"/>
    </source>
</evidence>
<dbReference type="AlphaFoldDB" id="A0AAW1KLM2"/>
<proteinExistence type="inferred from homology"/>
<comment type="similarity">
    <text evidence="1">Belongs to the ATP-dependent AMP-binding enzyme family.</text>
</comment>
<reference evidence="4 5" key="1">
    <citation type="journal article" date="2024" name="BMC Genomics">
        <title>De novo assembly and annotation of Popillia japonica's genome with initial clues to its potential as an invasive pest.</title>
        <authorList>
            <person name="Cucini C."/>
            <person name="Boschi S."/>
            <person name="Funari R."/>
            <person name="Cardaioli E."/>
            <person name="Iannotti N."/>
            <person name="Marturano G."/>
            <person name="Paoli F."/>
            <person name="Bruttini M."/>
            <person name="Carapelli A."/>
            <person name="Frati F."/>
            <person name="Nardi F."/>
        </authorList>
    </citation>
    <scope>NUCLEOTIDE SEQUENCE [LARGE SCALE GENOMIC DNA]</scope>
    <source>
        <strain evidence="4">DMR45628</strain>
    </source>
</reference>
<dbReference type="Gene3D" id="3.30.300.30">
    <property type="match status" value="1"/>
</dbReference>
<dbReference type="InterPro" id="IPR045851">
    <property type="entry name" value="AMP-bd_C_sf"/>
</dbReference>
<name>A0AAW1KLM2_POPJA</name>
<dbReference type="PANTHER" id="PTHR24096">
    <property type="entry name" value="LONG-CHAIN-FATTY-ACID--COA LIGASE"/>
    <property type="match status" value="1"/>
</dbReference>
<dbReference type="EMBL" id="JASPKY010000199">
    <property type="protein sequence ID" value="KAK9721440.1"/>
    <property type="molecule type" value="Genomic_DNA"/>
</dbReference>
<protein>
    <submittedName>
        <fullName evidence="4">AMP-binding enzyme C-terminal domain</fullName>
    </submittedName>
</protein>
<dbReference type="PANTHER" id="PTHR24096:SF149">
    <property type="entry name" value="AMP-BINDING DOMAIN-CONTAINING PROTEIN-RELATED"/>
    <property type="match status" value="1"/>
</dbReference>
<dbReference type="Proteomes" id="UP001458880">
    <property type="component" value="Unassembled WGS sequence"/>
</dbReference>
<keyword evidence="5" id="KW-1185">Reference proteome</keyword>
<dbReference type="Pfam" id="PF13193">
    <property type="entry name" value="AMP-binding_C"/>
    <property type="match status" value="1"/>
</dbReference>
<gene>
    <name evidence="4" type="ORF">QE152_g21563</name>
</gene>
<organism evidence="4 5">
    <name type="scientific">Popillia japonica</name>
    <name type="common">Japanese beetle</name>
    <dbReference type="NCBI Taxonomy" id="7064"/>
    <lineage>
        <taxon>Eukaryota</taxon>
        <taxon>Metazoa</taxon>
        <taxon>Ecdysozoa</taxon>
        <taxon>Arthropoda</taxon>
        <taxon>Hexapoda</taxon>
        <taxon>Insecta</taxon>
        <taxon>Pterygota</taxon>
        <taxon>Neoptera</taxon>
        <taxon>Endopterygota</taxon>
        <taxon>Coleoptera</taxon>
        <taxon>Polyphaga</taxon>
        <taxon>Scarabaeiformia</taxon>
        <taxon>Scarabaeidae</taxon>
        <taxon>Rutelinae</taxon>
        <taxon>Popillia</taxon>
    </lineage>
</organism>
<feature type="domain" description="AMP-binding enzyme C-terminal" evidence="3">
    <location>
        <begin position="2"/>
        <end position="71"/>
    </location>
</feature>
<accession>A0AAW1KLM2</accession>
<evidence type="ECO:0000256" key="1">
    <source>
        <dbReference type="ARBA" id="ARBA00006432"/>
    </source>
</evidence>
<comment type="caution">
    <text evidence="4">The sequence shown here is derived from an EMBL/GenBank/DDBJ whole genome shotgun (WGS) entry which is preliminary data.</text>
</comment>
<sequence>MEITQVADVAVVGVPDTLAGEIPRAYVVKKTDAKLSEEDILLYVNPRVTHYKKLAGGVRFVNSIPRNPNGKILRNELKIIN</sequence>
<dbReference type="GO" id="GO:0016405">
    <property type="term" value="F:CoA-ligase activity"/>
    <property type="evidence" value="ECO:0007669"/>
    <property type="project" value="TreeGrafter"/>
</dbReference>
<keyword evidence="2" id="KW-0436">Ligase</keyword>
<dbReference type="SUPFAM" id="SSF56801">
    <property type="entry name" value="Acetyl-CoA synthetase-like"/>
    <property type="match status" value="1"/>
</dbReference>
<evidence type="ECO:0000259" key="3">
    <source>
        <dbReference type="Pfam" id="PF13193"/>
    </source>
</evidence>
<evidence type="ECO:0000313" key="5">
    <source>
        <dbReference type="Proteomes" id="UP001458880"/>
    </source>
</evidence>